<dbReference type="EMBL" id="JACEFO010001608">
    <property type="protein sequence ID" value="KAF8731415.1"/>
    <property type="molecule type" value="Genomic_DNA"/>
</dbReference>
<proteinExistence type="predicted"/>
<gene>
    <name evidence="1" type="ORF">HU200_016477</name>
</gene>
<reference evidence="1" key="1">
    <citation type="submission" date="2020-07" db="EMBL/GenBank/DDBJ databases">
        <title>Genome sequence and genetic diversity analysis of an under-domesticated orphan crop, white fonio (Digitaria exilis).</title>
        <authorList>
            <person name="Bennetzen J.L."/>
            <person name="Chen S."/>
            <person name="Ma X."/>
            <person name="Wang X."/>
            <person name="Yssel A.E.J."/>
            <person name="Chaluvadi S.R."/>
            <person name="Johnson M."/>
            <person name="Gangashetty P."/>
            <person name="Hamidou F."/>
            <person name="Sanogo M.D."/>
            <person name="Zwaenepoel A."/>
            <person name="Wallace J."/>
            <person name="Van De Peer Y."/>
            <person name="Van Deynze A."/>
        </authorList>
    </citation>
    <scope>NUCLEOTIDE SEQUENCE</scope>
    <source>
        <tissue evidence="1">Leaves</tissue>
    </source>
</reference>
<accession>A0A835KL26</accession>
<name>A0A835KL26_9POAL</name>
<comment type="caution">
    <text evidence="1">The sequence shown here is derived from an EMBL/GenBank/DDBJ whole genome shotgun (WGS) entry which is preliminary data.</text>
</comment>
<keyword evidence="2" id="KW-1185">Reference proteome</keyword>
<dbReference type="OrthoDB" id="691192at2759"/>
<organism evidence="1 2">
    <name type="scientific">Digitaria exilis</name>
    <dbReference type="NCBI Taxonomy" id="1010633"/>
    <lineage>
        <taxon>Eukaryota</taxon>
        <taxon>Viridiplantae</taxon>
        <taxon>Streptophyta</taxon>
        <taxon>Embryophyta</taxon>
        <taxon>Tracheophyta</taxon>
        <taxon>Spermatophyta</taxon>
        <taxon>Magnoliopsida</taxon>
        <taxon>Liliopsida</taxon>
        <taxon>Poales</taxon>
        <taxon>Poaceae</taxon>
        <taxon>PACMAD clade</taxon>
        <taxon>Panicoideae</taxon>
        <taxon>Panicodae</taxon>
        <taxon>Paniceae</taxon>
        <taxon>Anthephorinae</taxon>
        <taxon>Digitaria</taxon>
    </lineage>
</organism>
<protein>
    <submittedName>
        <fullName evidence="1">Uncharacterized protein</fullName>
    </submittedName>
</protein>
<dbReference type="AlphaFoldDB" id="A0A835KL26"/>
<sequence length="344" mass="39020">MKLENCSCSADLQTSCIDGDGCMSLNQGYSQGLYLSGRLFVDNEGIRKVKDAEHVWFVTDFPRHVHMCMTNPLQHPFGGRLLFRANCSFSSPPAALSSSRENPEMEIFLSAALGELSTRSINFFISKFTRPQALDMEDRLRWVLLRARVIEDEAMGRNITNQAMLQQLDMLRDSMYRGYFKLDSFRYQYHHDKEEANDLFVSYYLLLSKVNSVSLLAEECAMECQNCALNKDGRLLIVIEIAGDLTEDAWNKLCSASKRHVTNSTKIIITSGSDKIMKLGTTGGVTLKYPPKEAYWYFFKTLTFQGMDPEDHPRLASLAMKIAMTLNGSLIVGNMDARLLRDNF</sequence>
<dbReference type="PANTHER" id="PTHR33377:SF23">
    <property type="entry name" value="NB-ARC DOMAIN-CONTAINING PROTEIN"/>
    <property type="match status" value="1"/>
</dbReference>
<evidence type="ECO:0000313" key="1">
    <source>
        <dbReference type="EMBL" id="KAF8731415.1"/>
    </source>
</evidence>
<evidence type="ECO:0000313" key="2">
    <source>
        <dbReference type="Proteomes" id="UP000636709"/>
    </source>
</evidence>
<dbReference type="Proteomes" id="UP000636709">
    <property type="component" value="Unassembled WGS sequence"/>
</dbReference>
<dbReference type="PANTHER" id="PTHR33377">
    <property type="entry name" value="OS10G0134700 PROTEIN-RELATED"/>
    <property type="match status" value="1"/>
</dbReference>